<feature type="region of interest" description="Disordered" evidence="4">
    <location>
        <begin position="157"/>
        <end position="183"/>
    </location>
</feature>
<evidence type="ECO:0000313" key="6">
    <source>
        <dbReference type="Proteomes" id="UP000199064"/>
    </source>
</evidence>
<gene>
    <name evidence="5" type="ORF">SAMN05216452_2185</name>
</gene>
<evidence type="ECO:0000256" key="4">
    <source>
        <dbReference type="SAM" id="MobiDB-lite"/>
    </source>
</evidence>
<sequence>MENRTFTRSAERVRAASSTVVGGVNSNFRMGVAPTPLVFERGEGAYLLDIDGNRLIDYYLGLGPMILGHSPRDVIDAAKQQLDVGLLYGGQSELEYRAAALIAEMVPCAERVRFAGSGTEAVQLALRLARAVTGRSAVIKFEGHYHGWVDSVLWSTSTPPEQLGPEDDPVKQPGSAGQDLPAGQNVETMSWNRAETLLERLRKGDIAAVIMEATMCNSGGIFARPGYLEAVREECTRHGTVLIFDEVITGFRVGPGGAQKRLGVTPDLAIFAKAIANGFTVAAVAGRGEVMDRLADGSIMHGGTYNAQPVAMAAAIATMDRLARPGAHDGMERQGTRLMQGIESAFTEAGIPVMVGGYPQIFTVNLGLTEKPCNYRGLAKVNKAGYRKFTAALLGHGVRALERGAWFLSTEHDDAIVDQTLSAVRAAVSEVATELRSPRS</sequence>
<dbReference type="RefSeq" id="WP_090328815.1">
    <property type="nucleotide sequence ID" value="NZ_FNSL01000001.1"/>
</dbReference>
<dbReference type="InterPro" id="IPR015422">
    <property type="entry name" value="PyrdxlP-dep_Trfase_small"/>
</dbReference>
<dbReference type="InterPro" id="IPR015424">
    <property type="entry name" value="PyrdxlP-dep_Trfase"/>
</dbReference>
<dbReference type="Gene3D" id="3.40.640.10">
    <property type="entry name" value="Type I PLP-dependent aspartate aminotransferase-like (Major domain)"/>
    <property type="match status" value="1"/>
</dbReference>
<dbReference type="Pfam" id="PF00202">
    <property type="entry name" value="Aminotran_3"/>
    <property type="match status" value="1"/>
</dbReference>
<evidence type="ECO:0000313" key="5">
    <source>
        <dbReference type="EMBL" id="SEB56881.1"/>
    </source>
</evidence>
<organism evidence="5 6">
    <name type="scientific">Nitratireductor aquibiodomus</name>
    <dbReference type="NCBI Taxonomy" id="204799"/>
    <lineage>
        <taxon>Bacteria</taxon>
        <taxon>Pseudomonadati</taxon>
        <taxon>Pseudomonadota</taxon>
        <taxon>Alphaproteobacteria</taxon>
        <taxon>Hyphomicrobiales</taxon>
        <taxon>Phyllobacteriaceae</taxon>
        <taxon>Nitratireductor</taxon>
    </lineage>
</organism>
<accession>A0A1H4KEF7</accession>
<comment type="similarity">
    <text evidence="3">Belongs to the class-III pyridoxal-phosphate-dependent aminotransferase family.</text>
</comment>
<keyword evidence="2 3" id="KW-0663">Pyridoxal phosphate</keyword>
<dbReference type="PANTHER" id="PTHR43713">
    <property type="entry name" value="GLUTAMATE-1-SEMIALDEHYDE 2,1-AMINOMUTASE"/>
    <property type="match status" value="1"/>
</dbReference>
<dbReference type="Proteomes" id="UP000199064">
    <property type="component" value="Unassembled WGS sequence"/>
</dbReference>
<dbReference type="EMBL" id="FNSL01000001">
    <property type="protein sequence ID" value="SEB56881.1"/>
    <property type="molecule type" value="Genomic_DNA"/>
</dbReference>
<dbReference type="SUPFAM" id="SSF53383">
    <property type="entry name" value="PLP-dependent transferases"/>
    <property type="match status" value="1"/>
</dbReference>
<dbReference type="CDD" id="cd00610">
    <property type="entry name" value="OAT_like"/>
    <property type="match status" value="1"/>
</dbReference>
<reference evidence="6" key="1">
    <citation type="submission" date="2016-10" db="EMBL/GenBank/DDBJ databases">
        <authorList>
            <person name="Varghese N."/>
            <person name="Submissions S."/>
        </authorList>
    </citation>
    <scope>NUCLEOTIDE SEQUENCE [LARGE SCALE GENOMIC DNA]</scope>
    <source>
        <strain evidence="6">ES.061</strain>
    </source>
</reference>
<keyword evidence="6" id="KW-1185">Reference proteome</keyword>
<dbReference type="AlphaFoldDB" id="A0A1H4KEF7"/>
<evidence type="ECO:0000256" key="1">
    <source>
        <dbReference type="ARBA" id="ARBA00001933"/>
    </source>
</evidence>
<dbReference type="InterPro" id="IPR005814">
    <property type="entry name" value="Aminotrans_3"/>
</dbReference>
<comment type="cofactor">
    <cofactor evidence="1">
        <name>pyridoxal 5'-phosphate</name>
        <dbReference type="ChEBI" id="CHEBI:597326"/>
    </cofactor>
</comment>
<evidence type="ECO:0000256" key="3">
    <source>
        <dbReference type="RuleBase" id="RU003560"/>
    </source>
</evidence>
<dbReference type="GO" id="GO:0030170">
    <property type="term" value="F:pyridoxal phosphate binding"/>
    <property type="evidence" value="ECO:0007669"/>
    <property type="project" value="InterPro"/>
</dbReference>
<dbReference type="GO" id="GO:0008483">
    <property type="term" value="F:transaminase activity"/>
    <property type="evidence" value="ECO:0007669"/>
    <property type="project" value="InterPro"/>
</dbReference>
<name>A0A1H4KEF7_9HYPH</name>
<dbReference type="InterPro" id="IPR049704">
    <property type="entry name" value="Aminotrans_3_PPA_site"/>
</dbReference>
<proteinExistence type="inferred from homology"/>
<dbReference type="PANTHER" id="PTHR43713:SF3">
    <property type="entry name" value="GLUTAMATE-1-SEMIALDEHYDE 2,1-AMINOMUTASE 1, CHLOROPLASTIC-RELATED"/>
    <property type="match status" value="1"/>
</dbReference>
<dbReference type="PROSITE" id="PS00600">
    <property type="entry name" value="AA_TRANSFER_CLASS_3"/>
    <property type="match status" value="1"/>
</dbReference>
<protein>
    <submittedName>
        <fullName evidence="5">Glutamate-1-semialdehyde 2,1-aminomutase</fullName>
    </submittedName>
</protein>
<dbReference type="InterPro" id="IPR015421">
    <property type="entry name" value="PyrdxlP-dep_Trfase_major"/>
</dbReference>
<dbReference type="Gene3D" id="3.90.1150.10">
    <property type="entry name" value="Aspartate Aminotransferase, domain 1"/>
    <property type="match status" value="1"/>
</dbReference>
<evidence type="ECO:0000256" key="2">
    <source>
        <dbReference type="ARBA" id="ARBA00022898"/>
    </source>
</evidence>